<dbReference type="PROSITE" id="PS51194">
    <property type="entry name" value="HELICASE_CTER"/>
    <property type="match status" value="1"/>
</dbReference>
<dbReference type="InterPro" id="IPR022138">
    <property type="entry name" value="DUF3670"/>
</dbReference>
<feature type="domain" description="Helicase C-terminal" evidence="3">
    <location>
        <begin position="908"/>
        <end position="1061"/>
    </location>
</feature>
<dbReference type="InterPro" id="IPR038718">
    <property type="entry name" value="SNF2-like_sf"/>
</dbReference>
<keyword evidence="1" id="KW-0378">Hydrolase</keyword>
<dbReference type="OrthoDB" id="9814088at2"/>
<keyword evidence="5" id="KW-0547">Nucleotide-binding</keyword>
<feature type="domain" description="Helicase ATP-binding" evidence="2">
    <location>
        <begin position="619"/>
        <end position="782"/>
    </location>
</feature>
<dbReference type="FunFam" id="3.40.50.10810:FF:000057">
    <property type="entry name" value="Snf2/Rad54 family helicase"/>
    <property type="match status" value="1"/>
</dbReference>
<sequence>MAILHGSWLIKDRGSCLFIWGETWRTLGSDASRSSSFTEVRQHPLAMTPVELFEWLRSRNITLEALNTTSPQNGQKITENGRRRKSTETAINLPTHSQIIALPTCIQNDAHEESLSISPTHSATFETDGNDTPKYLQPWKVEGFCLNSEAATKFLTSLPLNISDETSQFLGGDLRFWGQISRWSLDLISRCKFLPVLQQQSDNTTVAKWQALLDSAQDGTRLEKFSQLMPLACRTYQTYGGDEEANSTLSCYPYVDLPIEPQELLLDFLNSAVDSQIREMVGSQVPVEVRIMASLPSTIRQWLHSLTAATNTVSGDSFGVERLAAALKAWTLPLQYQVGAKYQFRTCFVLRPPELNQQDWVLAYYLQAADDPNFLLDAATIWNQSVEKLVYQNRTIEQPQETFLRGLGLASRFYLPIASSLETPNPEFCRLNPVQAYEFIKSMVWRFEDSGLGIVLPPSLENRGNIANRLGLKITAQTPKKAKERLGLQSLLNFKWELAIGGQTLSKEEFDKLVALNSPLVEINGEWVELRSQDIKTAQTFFASRKEQMALSLEDALRISMGDTQVIEKLPVVSFEASGALQELVTTLTNNKAVEPIPAPATFQGKLRPYQERGVAWLAFLERWGLGACLADDMGLGKTIQFIAFVLHLKEQEALENPILLVCPTSVLGNWEREVKKFAPNLKVLQYHGDKRPKGKAFAEVAKKQDLIITSYSLVHRDVKSLQAVSWQMIVLDEAQNVKNADAKQSQAARQLEATFKIALTGTPVENRLQELWSILDFLNPGYLGNKQFFQRRFAIPIEKYGDTASLTQLRSLVQPFILRRLKTDREIIQDLPEKQEMTIFCGLTAEQAEIYQKVVEDSLAEIESAEGLQRRGMILALLSKLKQICNHPAHYLKQDSLAKFHSGKLQRLEEMLDVAIAGGDRALIFTQFAEWGKLLQPYLEKQLKRETLFLYGSTSKKQREEMIDRFQHDPQGPPVMILSLKAGGVGLNLTRANHVFHFDRWWNPAVENQATDRVFRIGQTRNVQVHKFVCTGTLEEKIHDMIESKKQLAEQVVGAGEDWLTEMDTNQLRNLLLLDRNAVIEEDEE</sequence>
<organism evidence="5">
    <name type="scientific">Tolypothrix bouteillei VB521301</name>
    <dbReference type="NCBI Taxonomy" id="1479485"/>
    <lineage>
        <taxon>Bacteria</taxon>
        <taxon>Bacillati</taxon>
        <taxon>Cyanobacteriota</taxon>
        <taxon>Cyanophyceae</taxon>
        <taxon>Nostocales</taxon>
        <taxon>Tolypothrichaceae</taxon>
        <taxon>Tolypothrix</taxon>
    </lineage>
</organism>
<dbReference type="InterPro" id="IPR049730">
    <property type="entry name" value="SNF2/RAD54-like_C"/>
</dbReference>
<dbReference type="GO" id="GO:0004386">
    <property type="term" value="F:helicase activity"/>
    <property type="evidence" value="ECO:0007669"/>
    <property type="project" value="UniProtKB-KW"/>
</dbReference>
<dbReference type="Pfam" id="PF00271">
    <property type="entry name" value="Helicase_C"/>
    <property type="match status" value="1"/>
</dbReference>
<proteinExistence type="predicted"/>
<dbReference type="InterPro" id="IPR014001">
    <property type="entry name" value="Helicase_ATP-bd"/>
</dbReference>
<dbReference type="InterPro" id="IPR000330">
    <property type="entry name" value="SNF2_N"/>
</dbReference>
<dbReference type="FunFam" id="3.40.50.300:FF:000533">
    <property type="entry name" value="Helicase, Snf2 family"/>
    <property type="match status" value="1"/>
</dbReference>
<dbReference type="InterPro" id="IPR001650">
    <property type="entry name" value="Helicase_C-like"/>
</dbReference>
<dbReference type="SMART" id="SM00487">
    <property type="entry name" value="DEXDc"/>
    <property type="match status" value="1"/>
</dbReference>
<protein>
    <submittedName>
        <fullName evidence="4 5">Helicase</fullName>
    </submittedName>
</protein>
<dbReference type="Gene3D" id="3.40.50.300">
    <property type="entry name" value="P-loop containing nucleotide triphosphate hydrolases"/>
    <property type="match status" value="1"/>
</dbReference>
<dbReference type="Pfam" id="PF12419">
    <property type="entry name" value="DUF3670"/>
    <property type="match status" value="1"/>
</dbReference>
<dbReference type="EMBL" id="JHEG02000058">
    <property type="protein sequence ID" value="KIE09366.1"/>
    <property type="molecule type" value="Genomic_DNA"/>
</dbReference>
<dbReference type="GO" id="GO:0016787">
    <property type="term" value="F:hydrolase activity"/>
    <property type="evidence" value="ECO:0007669"/>
    <property type="project" value="UniProtKB-KW"/>
</dbReference>
<dbReference type="PANTHER" id="PTHR10799">
    <property type="entry name" value="SNF2/RAD54 HELICASE FAMILY"/>
    <property type="match status" value="1"/>
</dbReference>
<dbReference type="STRING" id="1479485.DA73_0234000"/>
<name>A0A0C1N9L9_9CYAN</name>
<dbReference type="Gene3D" id="3.40.50.10810">
    <property type="entry name" value="Tandem AAA-ATPase domain"/>
    <property type="match status" value="1"/>
</dbReference>
<dbReference type="CDD" id="cd18012">
    <property type="entry name" value="DEXQc_arch_SWI2_SNF2"/>
    <property type="match status" value="1"/>
</dbReference>
<gene>
    <name evidence="5" type="ORF">DA73_0234000</name>
    <name evidence="4" type="ORF">DA73_0400004895</name>
</gene>
<dbReference type="EMBL" id="JHEG04000001">
    <property type="protein sequence ID" value="KAF3884864.1"/>
    <property type="molecule type" value="Genomic_DNA"/>
</dbReference>
<evidence type="ECO:0000313" key="6">
    <source>
        <dbReference type="Proteomes" id="UP000029738"/>
    </source>
</evidence>
<dbReference type="Pfam" id="PF00176">
    <property type="entry name" value="SNF2-rel_dom"/>
    <property type="match status" value="1"/>
</dbReference>
<comment type="caution">
    <text evidence="5">The sequence shown here is derived from an EMBL/GenBank/DDBJ whole genome shotgun (WGS) entry which is preliminary data.</text>
</comment>
<keyword evidence="5" id="KW-0067">ATP-binding</keyword>
<accession>A0A0C1N9L9</accession>
<dbReference type="SUPFAM" id="SSF52540">
    <property type="entry name" value="P-loop containing nucleoside triphosphate hydrolases"/>
    <property type="match status" value="2"/>
</dbReference>
<evidence type="ECO:0000259" key="2">
    <source>
        <dbReference type="PROSITE" id="PS51192"/>
    </source>
</evidence>
<reference evidence="5" key="1">
    <citation type="journal article" date="2015" name="Genome Announc.">
        <title>Draft Genome Sequence of Tolypothrix boutellei Strain VB521301.</title>
        <authorList>
            <person name="Chandrababunaidu M.M."/>
            <person name="Singh D."/>
            <person name="Sen D."/>
            <person name="Bhan S."/>
            <person name="Das S."/>
            <person name="Gupta A."/>
            <person name="Adhikary S.P."/>
            <person name="Tripathy S."/>
        </authorList>
    </citation>
    <scope>NUCLEOTIDE SEQUENCE</scope>
    <source>
        <strain evidence="5">VB521301</strain>
    </source>
</reference>
<dbReference type="CDD" id="cd18793">
    <property type="entry name" value="SF2_C_SNF"/>
    <property type="match status" value="1"/>
</dbReference>
<keyword evidence="6" id="KW-1185">Reference proteome</keyword>
<dbReference type="GO" id="GO:0005524">
    <property type="term" value="F:ATP binding"/>
    <property type="evidence" value="ECO:0007669"/>
    <property type="project" value="InterPro"/>
</dbReference>
<reference evidence="4" key="2">
    <citation type="submission" date="2019-11" db="EMBL/GenBank/DDBJ databases">
        <title>Improved Assembly of Tolypothrix boutellei genome.</title>
        <authorList>
            <person name="Sarangi A.N."/>
            <person name="Mukherjee M."/>
            <person name="Ghosh S."/>
            <person name="Singh D."/>
            <person name="Das A."/>
            <person name="Kant S."/>
            <person name="Prusty A."/>
            <person name="Tripathy S."/>
        </authorList>
    </citation>
    <scope>NUCLEOTIDE SEQUENCE</scope>
    <source>
        <strain evidence="4">VB521301</strain>
    </source>
</reference>
<dbReference type="SMART" id="SM00490">
    <property type="entry name" value="HELICc"/>
    <property type="match status" value="1"/>
</dbReference>
<evidence type="ECO:0000313" key="5">
    <source>
        <dbReference type="EMBL" id="KIE09366.1"/>
    </source>
</evidence>
<evidence type="ECO:0000313" key="4">
    <source>
        <dbReference type="EMBL" id="KAF3884864.1"/>
    </source>
</evidence>
<dbReference type="PROSITE" id="PS51192">
    <property type="entry name" value="HELICASE_ATP_BIND_1"/>
    <property type="match status" value="1"/>
</dbReference>
<dbReference type="AlphaFoldDB" id="A0A0C1N9L9"/>
<evidence type="ECO:0000256" key="1">
    <source>
        <dbReference type="ARBA" id="ARBA00022801"/>
    </source>
</evidence>
<dbReference type="Proteomes" id="UP000029738">
    <property type="component" value="Unassembled WGS sequence"/>
</dbReference>
<keyword evidence="5" id="KW-0347">Helicase</keyword>
<dbReference type="InterPro" id="IPR027417">
    <property type="entry name" value="P-loop_NTPase"/>
</dbReference>
<evidence type="ECO:0000259" key="3">
    <source>
        <dbReference type="PROSITE" id="PS51194"/>
    </source>
</evidence>
<dbReference type="RefSeq" id="WP_038081388.1">
    <property type="nucleotide sequence ID" value="NZ_JHEG04000001.1"/>
</dbReference>